<gene>
    <name evidence="3" type="ORF">C7M71_016055</name>
</gene>
<sequence length="313" mass="34675">MPPAATAPQSSAEERDLSFAGFGYTCRIVRQEAPVTVPMVLLGGSAQDRNSWVRHERWLTPLCTVVTVDLPGYGTADFLPARYGIDFLAAAVRHMLAELGMAEVNLVGACFGGAVGLRFAQHYPGMLRRLVLAGMTKVEPRDHYGDSVPRWSRMLEEGRVADLARELAAWFVAPPGAAPVRKQAAMARFLYQQFVAQGPRELAMWLEHNLRLVRHEWYRPEPLPELPVLVLTGEHDILTTPRMGREVAACLPGARFTTVREADHLVHLERMAEFTEVLARFCTGRTVDGLPWCTPVETWPAAPDRRPASATAG</sequence>
<dbReference type="Proteomes" id="UP000249340">
    <property type="component" value="Chromosome"/>
</dbReference>
<proteinExistence type="predicted"/>
<dbReference type="InterPro" id="IPR050266">
    <property type="entry name" value="AB_hydrolase_sf"/>
</dbReference>
<dbReference type="PANTHER" id="PTHR43798:SF31">
    <property type="entry name" value="AB HYDROLASE SUPERFAMILY PROTEIN YCLE"/>
    <property type="match status" value="1"/>
</dbReference>
<dbReference type="GO" id="GO:0016020">
    <property type="term" value="C:membrane"/>
    <property type="evidence" value="ECO:0007669"/>
    <property type="project" value="TreeGrafter"/>
</dbReference>
<reference evidence="4" key="1">
    <citation type="submission" date="2018-07" db="EMBL/GenBank/DDBJ databases">
        <title>Streptacidiphilus bronchialis DSM 106435 chromosome.</title>
        <authorList>
            <person name="Batra D."/>
            <person name="Gulvik C.A."/>
        </authorList>
    </citation>
    <scope>NUCLEOTIDE SEQUENCE [LARGE SCALE GENOMIC DNA]</scope>
    <source>
        <strain evidence="4">DSM 106435</strain>
    </source>
</reference>
<evidence type="ECO:0000259" key="2">
    <source>
        <dbReference type="Pfam" id="PF00561"/>
    </source>
</evidence>
<evidence type="ECO:0000313" key="4">
    <source>
        <dbReference type="Proteomes" id="UP000249340"/>
    </source>
</evidence>
<dbReference type="KEGG" id="stri:C7M71_016055"/>
<organism evidence="3 4">
    <name type="scientific">Peterkaempfera bronchialis</name>
    <dbReference type="NCBI Taxonomy" id="2126346"/>
    <lineage>
        <taxon>Bacteria</taxon>
        <taxon>Bacillati</taxon>
        <taxon>Actinomycetota</taxon>
        <taxon>Actinomycetes</taxon>
        <taxon>Kitasatosporales</taxon>
        <taxon>Streptomycetaceae</taxon>
        <taxon>Peterkaempfera</taxon>
    </lineage>
</organism>
<dbReference type="Gene3D" id="3.40.50.1820">
    <property type="entry name" value="alpha/beta hydrolase"/>
    <property type="match status" value="1"/>
</dbReference>
<name>A0A345T643_9ACTN</name>
<dbReference type="PRINTS" id="PR00111">
    <property type="entry name" value="ABHYDROLASE"/>
</dbReference>
<dbReference type="EMBL" id="CP031264">
    <property type="protein sequence ID" value="AXI81448.1"/>
    <property type="molecule type" value="Genomic_DNA"/>
</dbReference>
<dbReference type="AlphaFoldDB" id="A0A345T643"/>
<dbReference type="InterPro" id="IPR000073">
    <property type="entry name" value="AB_hydrolase_1"/>
</dbReference>
<dbReference type="PANTHER" id="PTHR43798">
    <property type="entry name" value="MONOACYLGLYCEROL LIPASE"/>
    <property type="match status" value="1"/>
</dbReference>
<dbReference type="OrthoDB" id="3601922at2"/>
<dbReference type="Pfam" id="PF00561">
    <property type="entry name" value="Abhydrolase_1"/>
    <property type="match status" value="1"/>
</dbReference>
<evidence type="ECO:0000256" key="1">
    <source>
        <dbReference type="ARBA" id="ARBA00022801"/>
    </source>
</evidence>
<keyword evidence="1 3" id="KW-0378">Hydrolase</keyword>
<accession>A0A345T643</accession>
<protein>
    <submittedName>
        <fullName evidence="3">Alpha/beta fold hydrolase</fullName>
    </submittedName>
</protein>
<dbReference type="SUPFAM" id="SSF53474">
    <property type="entry name" value="alpha/beta-Hydrolases"/>
    <property type="match status" value="1"/>
</dbReference>
<dbReference type="InterPro" id="IPR029058">
    <property type="entry name" value="AB_hydrolase_fold"/>
</dbReference>
<keyword evidence="4" id="KW-1185">Reference proteome</keyword>
<evidence type="ECO:0000313" key="3">
    <source>
        <dbReference type="EMBL" id="AXI81448.1"/>
    </source>
</evidence>
<dbReference type="GO" id="GO:0016787">
    <property type="term" value="F:hydrolase activity"/>
    <property type="evidence" value="ECO:0007669"/>
    <property type="project" value="UniProtKB-KW"/>
</dbReference>
<feature type="domain" description="AB hydrolase-1" evidence="2">
    <location>
        <begin position="38"/>
        <end position="269"/>
    </location>
</feature>